<dbReference type="EMBL" id="QEQK01000005">
    <property type="protein sequence ID" value="PWN56695.1"/>
    <property type="molecule type" value="Genomic_DNA"/>
</dbReference>
<accession>A0A363UMN2</accession>
<evidence type="ECO:0000259" key="6">
    <source>
        <dbReference type="Pfam" id="PF01699"/>
    </source>
</evidence>
<keyword evidence="2 5" id="KW-0812">Transmembrane</keyword>
<reference evidence="7 8" key="1">
    <citation type="submission" date="2018-05" db="EMBL/GenBank/DDBJ databases">
        <title>Abyssibacter profundi OUC007T gen. nov., sp. nov, a marine bacterium isolated from seawater of the Mariana Trench.</title>
        <authorList>
            <person name="Zhou S."/>
        </authorList>
    </citation>
    <scope>NUCLEOTIDE SEQUENCE [LARGE SCALE GENOMIC DNA]</scope>
    <source>
        <strain evidence="7 8">OUC007</strain>
    </source>
</reference>
<dbReference type="AlphaFoldDB" id="A0A363UMN2"/>
<keyword evidence="4 5" id="KW-0472">Membrane</keyword>
<protein>
    <submittedName>
        <fullName evidence="7">Calcium/sodium antiporter</fullName>
    </submittedName>
</protein>
<evidence type="ECO:0000256" key="5">
    <source>
        <dbReference type="SAM" id="Phobius"/>
    </source>
</evidence>
<evidence type="ECO:0000256" key="1">
    <source>
        <dbReference type="ARBA" id="ARBA00004141"/>
    </source>
</evidence>
<comment type="subcellular location">
    <subcellularLocation>
        <location evidence="1">Membrane</location>
        <topology evidence="1">Multi-pass membrane protein</topology>
    </subcellularLocation>
</comment>
<dbReference type="PANTHER" id="PTHR10846:SF8">
    <property type="entry name" value="INNER MEMBRANE PROTEIN YRBG"/>
    <property type="match status" value="1"/>
</dbReference>
<dbReference type="GO" id="GO:0006874">
    <property type="term" value="P:intracellular calcium ion homeostasis"/>
    <property type="evidence" value="ECO:0007669"/>
    <property type="project" value="TreeGrafter"/>
</dbReference>
<proteinExistence type="predicted"/>
<feature type="domain" description="Sodium/calcium exchanger membrane region" evidence="6">
    <location>
        <begin position="172"/>
        <end position="315"/>
    </location>
</feature>
<dbReference type="InterPro" id="IPR004837">
    <property type="entry name" value="NaCa_Exmemb"/>
</dbReference>
<dbReference type="NCBIfam" id="TIGR00367">
    <property type="entry name" value="calcium/sodium antiporter"/>
    <property type="match status" value="1"/>
</dbReference>
<feature type="transmembrane region" description="Helical" evidence="5">
    <location>
        <begin position="127"/>
        <end position="144"/>
    </location>
</feature>
<sequence>MLLSLGAIVVGFVLLIWGADRFIAGAAALAQDLGVPKLLVGLTVVGLGTSAPEMFVAGVAALQDKPGLAIGNAIGSNVTNIALILGVTALVAPLVVQNSVLKRELPVLSLVCVGATVLMADGDLTRVDGGVLAVGLLGTLVWMARMARSGTSTALDDEMALDVPEQAPIGRAVLWTVVGLIALPLSSQILVWGAVNLANAFGLSDLVIGLTIVALGTSLPELAASVAGALKGEPEIALGNVLGSNMFNLLVVLAMPALIAPGAVEAAVLTRDLPVMLGLTAVLYLMCVGWRGPGRVTRLEGSLLLLAFVGYTSILLIAG</sequence>
<dbReference type="Pfam" id="PF01699">
    <property type="entry name" value="Na_Ca_ex"/>
    <property type="match status" value="2"/>
</dbReference>
<feature type="transmembrane region" description="Helical" evidence="5">
    <location>
        <begin position="74"/>
        <end position="96"/>
    </location>
</feature>
<feature type="transmembrane region" description="Helical" evidence="5">
    <location>
        <begin position="242"/>
        <end position="261"/>
    </location>
</feature>
<keyword evidence="8" id="KW-1185">Reference proteome</keyword>
<organism evidence="7 8">
    <name type="scientific">Abyssibacter profundi</name>
    <dbReference type="NCBI Taxonomy" id="2182787"/>
    <lineage>
        <taxon>Bacteria</taxon>
        <taxon>Pseudomonadati</taxon>
        <taxon>Pseudomonadota</taxon>
        <taxon>Gammaproteobacteria</taxon>
        <taxon>Chromatiales</taxon>
        <taxon>Oceanococcaceae</taxon>
        <taxon>Abyssibacter</taxon>
    </lineage>
</organism>
<feature type="transmembrane region" description="Helical" evidence="5">
    <location>
        <begin position="302"/>
        <end position="318"/>
    </location>
</feature>
<dbReference type="GO" id="GO:0005262">
    <property type="term" value="F:calcium channel activity"/>
    <property type="evidence" value="ECO:0007669"/>
    <property type="project" value="TreeGrafter"/>
</dbReference>
<evidence type="ECO:0000313" key="7">
    <source>
        <dbReference type="EMBL" id="PWN56695.1"/>
    </source>
</evidence>
<dbReference type="OrthoDB" id="9794225at2"/>
<dbReference type="GO" id="GO:0005886">
    <property type="term" value="C:plasma membrane"/>
    <property type="evidence" value="ECO:0007669"/>
    <property type="project" value="TreeGrafter"/>
</dbReference>
<feature type="transmembrane region" description="Helical" evidence="5">
    <location>
        <begin position="273"/>
        <end position="290"/>
    </location>
</feature>
<dbReference type="GO" id="GO:0008273">
    <property type="term" value="F:calcium, potassium:sodium antiporter activity"/>
    <property type="evidence" value="ECO:0007669"/>
    <property type="project" value="TreeGrafter"/>
</dbReference>
<dbReference type="Proteomes" id="UP000251800">
    <property type="component" value="Unassembled WGS sequence"/>
</dbReference>
<dbReference type="Gene3D" id="1.20.1420.30">
    <property type="entry name" value="NCX, central ion-binding region"/>
    <property type="match status" value="1"/>
</dbReference>
<dbReference type="PANTHER" id="PTHR10846">
    <property type="entry name" value="SODIUM/POTASSIUM/CALCIUM EXCHANGER"/>
    <property type="match status" value="1"/>
</dbReference>
<feature type="domain" description="Sodium/calcium exchanger membrane region" evidence="6">
    <location>
        <begin position="4"/>
        <end position="142"/>
    </location>
</feature>
<feature type="transmembrane region" description="Helical" evidence="5">
    <location>
        <begin position="172"/>
        <end position="195"/>
    </location>
</feature>
<name>A0A363UMN2_9GAMM</name>
<gene>
    <name evidence="7" type="ORF">DEH80_06825</name>
</gene>
<keyword evidence="3 5" id="KW-1133">Transmembrane helix</keyword>
<dbReference type="InterPro" id="IPR004481">
    <property type="entry name" value="K/Na/Ca-exchanger"/>
</dbReference>
<dbReference type="InterPro" id="IPR044880">
    <property type="entry name" value="NCX_ion-bd_dom_sf"/>
</dbReference>
<feature type="transmembrane region" description="Helical" evidence="5">
    <location>
        <begin position="38"/>
        <end position="62"/>
    </location>
</feature>
<comment type="caution">
    <text evidence="7">The sequence shown here is derived from an EMBL/GenBank/DDBJ whole genome shotgun (WGS) entry which is preliminary data.</text>
</comment>
<evidence type="ECO:0000256" key="2">
    <source>
        <dbReference type="ARBA" id="ARBA00022692"/>
    </source>
</evidence>
<evidence type="ECO:0000313" key="8">
    <source>
        <dbReference type="Proteomes" id="UP000251800"/>
    </source>
</evidence>
<feature type="transmembrane region" description="Helical" evidence="5">
    <location>
        <begin position="207"/>
        <end position="230"/>
    </location>
</feature>
<evidence type="ECO:0000256" key="3">
    <source>
        <dbReference type="ARBA" id="ARBA00022989"/>
    </source>
</evidence>
<evidence type="ECO:0000256" key="4">
    <source>
        <dbReference type="ARBA" id="ARBA00023136"/>
    </source>
</evidence>